<protein>
    <submittedName>
        <fullName evidence="1">Uncharacterized protein</fullName>
    </submittedName>
</protein>
<reference evidence="1" key="1">
    <citation type="submission" date="2017-04" db="EMBL/GenBank/DDBJ databases">
        <authorList>
            <person name="Varghese N."/>
            <person name="Submissions S."/>
        </authorList>
    </citation>
    <scope>NUCLEOTIDE SEQUENCE</scope>
    <source>
        <strain evidence="1">WTE2008</strain>
    </source>
</reference>
<evidence type="ECO:0000313" key="1">
    <source>
        <dbReference type="EMBL" id="SMC36826.1"/>
    </source>
</evidence>
<organism evidence="1 2">
    <name type="scientific">Aristaeella lactis</name>
    <dbReference type="NCBI Taxonomy" id="3046383"/>
    <lineage>
        <taxon>Bacteria</taxon>
        <taxon>Bacillati</taxon>
        <taxon>Bacillota</taxon>
        <taxon>Clostridia</taxon>
        <taxon>Eubacteriales</taxon>
        <taxon>Aristaeellaceae</taxon>
        <taxon>Aristaeella</taxon>
    </lineage>
</organism>
<sequence length="265" mass="29874">MRVVDIHAHVFPDSIAAKASESIGVFYHMEAIHNGTVSQLLETHRKAGISHGCIHSVAVTPHSVDSINRFIADTARANPDKLSGFGAIHPGYEDIPDLIQEAKKQGLKGLKIHPDMQKFALDSPEAMNMFAAVEGELPIIIHTGDPRFGYSNPRRMKQVLDAFPKLVCVCAHLGGWSEWDEALETLTSYENVYVDTSSALYAMSPEEAKRIIRCYSRERVLFGTDYPMWNPAEELERFHRLQLTDEEEERILYRNAEKLLNINAK</sequence>
<evidence type="ECO:0000313" key="2">
    <source>
        <dbReference type="Proteomes" id="UP000192328"/>
    </source>
</evidence>
<name>A0AC61PHU8_9FIRM</name>
<dbReference type="Proteomes" id="UP000192328">
    <property type="component" value="Unassembled WGS sequence"/>
</dbReference>
<comment type="caution">
    <text evidence="1">The sequence shown here is derived from an EMBL/GenBank/DDBJ whole genome shotgun (WGS) entry which is preliminary data.</text>
</comment>
<keyword evidence="2" id="KW-1185">Reference proteome</keyword>
<accession>A0AC61PHU8</accession>
<gene>
    <name evidence="1" type="ORF">SAMN06297397_0342</name>
</gene>
<proteinExistence type="predicted"/>
<dbReference type="EMBL" id="FWXZ01000001">
    <property type="protein sequence ID" value="SMC36826.1"/>
    <property type="molecule type" value="Genomic_DNA"/>
</dbReference>